<sequence length="133" mass="15543">MTVEDAYMAFELGAIISGIDLVSEFYGNSSYNWNLIQVLTALRPHRAGYRILITTSIKESKREEVKKLISNFMGFEEDYDLLMRADDDSRDYMQIKNEWFHNGKIKYPVRMFFERSNAHADMWRGLGLNSAQV</sequence>
<dbReference type="Proteomes" id="UP001595999">
    <property type="component" value="Unassembled WGS sequence"/>
</dbReference>
<feature type="domain" description="Polynucleotide kinase PNKP phosphatase" evidence="1">
    <location>
        <begin position="29"/>
        <end position="133"/>
    </location>
</feature>
<gene>
    <name evidence="2" type="ORF">ACFO0R_17655</name>
</gene>
<evidence type="ECO:0000313" key="2">
    <source>
        <dbReference type="EMBL" id="MFC4491439.1"/>
    </source>
</evidence>
<organism evidence="2 3">
    <name type="scientific">Chromobacterium aquaticum</name>
    <dbReference type="NCBI Taxonomy" id="467180"/>
    <lineage>
        <taxon>Bacteria</taxon>
        <taxon>Pseudomonadati</taxon>
        <taxon>Pseudomonadota</taxon>
        <taxon>Betaproteobacteria</taxon>
        <taxon>Neisseriales</taxon>
        <taxon>Chromobacteriaceae</taxon>
        <taxon>Chromobacterium</taxon>
    </lineage>
</organism>
<comment type="caution">
    <text evidence="2">The sequence shown here is derived from an EMBL/GenBank/DDBJ whole genome shotgun (WGS) entry which is preliminary data.</text>
</comment>
<name>A0ABV8ZXM4_9NEIS</name>
<protein>
    <recommendedName>
        <fullName evidence="1">Polynucleotide kinase PNKP phosphatase domain-containing protein</fullName>
    </recommendedName>
</protein>
<evidence type="ECO:0000313" key="3">
    <source>
        <dbReference type="Proteomes" id="UP001595999"/>
    </source>
</evidence>
<proteinExistence type="predicted"/>
<keyword evidence="3" id="KW-1185">Reference proteome</keyword>
<dbReference type="EMBL" id="JBHSEK010000013">
    <property type="protein sequence ID" value="MFC4491439.1"/>
    <property type="molecule type" value="Genomic_DNA"/>
</dbReference>
<reference evidence="3" key="1">
    <citation type="journal article" date="2019" name="Int. J. Syst. Evol. Microbiol.">
        <title>The Global Catalogue of Microorganisms (GCM) 10K type strain sequencing project: providing services to taxonomists for standard genome sequencing and annotation.</title>
        <authorList>
            <consortium name="The Broad Institute Genomics Platform"/>
            <consortium name="The Broad Institute Genome Sequencing Center for Infectious Disease"/>
            <person name="Wu L."/>
            <person name="Ma J."/>
        </authorList>
    </citation>
    <scope>NUCLEOTIDE SEQUENCE [LARGE SCALE GENOMIC DNA]</scope>
    <source>
        <strain evidence="3">CGMCC 4.7608</strain>
    </source>
</reference>
<dbReference type="Pfam" id="PF25109">
    <property type="entry name" value="HAD_PNKP"/>
    <property type="match status" value="1"/>
</dbReference>
<dbReference type="RefSeq" id="WP_231464791.1">
    <property type="nucleotide sequence ID" value="NZ_JAJOHW010000149.1"/>
</dbReference>
<dbReference type="InterPro" id="IPR023214">
    <property type="entry name" value="HAD_sf"/>
</dbReference>
<evidence type="ECO:0000259" key="1">
    <source>
        <dbReference type="Pfam" id="PF25109"/>
    </source>
</evidence>
<dbReference type="InterPro" id="IPR056782">
    <property type="entry name" value="HAD_PNKP"/>
</dbReference>
<dbReference type="Gene3D" id="3.40.50.1000">
    <property type="entry name" value="HAD superfamily/HAD-like"/>
    <property type="match status" value="1"/>
</dbReference>
<accession>A0ABV8ZXM4</accession>